<protein>
    <submittedName>
        <fullName evidence="8">Geranylgeranyl diphosphate synthase, type II</fullName>
    </submittedName>
    <submittedName>
        <fullName evidence="7">Isoprenyl synthetase</fullName>
    </submittedName>
</protein>
<dbReference type="SUPFAM" id="SSF48576">
    <property type="entry name" value="Terpenoid synthases"/>
    <property type="match status" value="1"/>
</dbReference>
<dbReference type="InterPro" id="IPR000092">
    <property type="entry name" value="Polyprenyl_synt"/>
</dbReference>
<evidence type="ECO:0000256" key="6">
    <source>
        <dbReference type="RuleBase" id="RU004466"/>
    </source>
</evidence>
<comment type="cofactor">
    <cofactor evidence="1">
        <name>Mg(2+)</name>
        <dbReference type="ChEBI" id="CHEBI:18420"/>
    </cofactor>
</comment>
<dbReference type="PROSITE" id="PS00444">
    <property type="entry name" value="POLYPRENYL_SYNTHASE_2"/>
    <property type="match status" value="1"/>
</dbReference>
<dbReference type="SFLD" id="SFLDS00005">
    <property type="entry name" value="Isoprenoid_Synthase_Type_I"/>
    <property type="match status" value="1"/>
</dbReference>
<dbReference type="Gene3D" id="1.10.600.10">
    <property type="entry name" value="Farnesyl Diphosphate Synthase"/>
    <property type="match status" value="1"/>
</dbReference>
<gene>
    <name evidence="7" type="ORF">GCM10010984_18230</name>
    <name evidence="8" type="ORF">SAMN05443634_105271</name>
</gene>
<keyword evidence="10" id="KW-1185">Reference proteome</keyword>
<dbReference type="Proteomes" id="UP000650994">
    <property type="component" value="Unassembled WGS sequence"/>
</dbReference>
<dbReference type="GO" id="GO:0008299">
    <property type="term" value="P:isoprenoid biosynthetic process"/>
    <property type="evidence" value="ECO:0007669"/>
    <property type="project" value="InterPro"/>
</dbReference>
<dbReference type="EMBL" id="FRBH01000005">
    <property type="protein sequence ID" value="SHL06156.1"/>
    <property type="molecule type" value="Genomic_DNA"/>
</dbReference>
<reference evidence="7" key="1">
    <citation type="journal article" date="2014" name="Int. J. Syst. Evol. Microbiol.">
        <title>Complete genome of a new Firmicutes species belonging to the dominant human colonic microbiota ('Ruminococcus bicirculans') reveals two chromosomes and a selective capacity to utilize plant glucans.</title>
        <authorList>
            <consortium name="NISC Comparative Sequencing Program"/>
            <person name="Wegmann U."/>
            <person name="Louis P."/>
            <person name="Goesmann A."/>
            <person name="Henrissat B."/>
            <person name="Duncan S.H."/>
            <person name="Flint H.J."/>
        </authorList>
    </citation>
    <scope>NUCLEOTIDE SEQUENCE</scope>
    <source>
        <strain evidence="7">CGMCC 1.12707</strain>
    </source>
</reference>
<comment type="similarity">
    <text evidence="2 6">Belongs to the FPP/GGPP synthase family.</text>
</comment>
<evidence type="ECO:0000256" key="4">
    <source>
        <dbReference type="ARBA" id="ARBA00022723"/>
    </source>
</evidence>
<evidence type="ECO:0000313" key="7">
    <source>
        <dbReference type="EMBL" id="GGF01100.1"/>
    </source>
</evidence>
<dbReference type="OrthoDB" id="9805316at2"/>
<dbReference type="GO" id="GO:0046872">
    <property type="term" value="F:metal ion binding"/>
    <property type="evidence" value="ECO:0007669"/>
    <property type="project" value="UniProtKB-KW"/>
</dbReference>
<dbReference type="PANTHER" id="PTHR12001:SF85">
    <property type="entry name" value="SHORT CHAIN ISOPRENYL DIPHOSPHATE SYNTHASE"/>
    <property type="match status" value="1"/>
</dbReference>
<evidence type="ECO:0000256" key="1">
    <source>
        <dbReference type="ARBA" id="ARBA00001946"/>
    </source>
</evidence>
<evidence type="ECO:0000256" key="2">
    <source>
        <dbReference type="ARBA" id="ARBA00006706"/>
    </source>
</evidence>
<reference evidence="10" key="4">
    <citation type="journal article" date="2019" name="Int. J. Syst. Evol. Microbiol.">
        <title>The Global Catalogue of Microorganisms (GCM) 10K type strain sequencing project: providing services to taxonomists for standard genome sequencing and annotation.</title>
        <authorList>
            <consortium name="The Broad Institute Genomics Platform"/>
            <consortium name="The Broad Institute Genome Sequencing Center for Infectious Disease"/>
            <person name="Wu L."/>
            <person name="Ma J."/>
        </authorList>
    </citation>
    <scope>NUCLEOTIDE SEQUENCE [LARGE SCALE GENOMIC DNA]</scope>
    <source>
        <strain evidence="10">CGMCC 1.12707</strain>
    </source>
</reference>
<sequence>MHSFDKFHELVSKTINENPFSNSPEELYEPMDYILNIGGKRIRPILTLLGTDLFGGEIKESLKPSLAIEFFHNFSLMHDDIMDNASLRRSKMTVHEKYGVNTAILSGDAMLVRAYQFLEDLEPVLFKRCTQLFSQTAIEVCEGQQFDVNYETRLNVTYEEYINMISLKTSVLLGAALKLGAIIAGAKEEEADKLYQYGLNLGIAYQLKDDYLDVFGSLEHLGKKHAGDIFENKKTILYISALEAANEEQKEELLYWYNSNTDNIDKIYAVEKLFRKLNVNKKLSMLIREFTNKAHKFLDEIDVPEERKVHLRELSEVLIDRQG</sequence>
<evidence type="ECO:0000256" key="5">
    <source>
        <dbReference type="ARBA" id="ARBA00022842"/>
    </source>
</evidence>
<proteinExistence type="inferred from homology"/>
<accession>A0A1M6XJT6</accession>
<dbReference type="Pfam" id="PF00348">
    <property type="entry name" value="polyprenyl_synt"/>
    <property type="match status" value="1"/>
</dbReference>
<dbReference type="AlphaFoldDB" id="A0A1M6XJT6"/>
<evidence type="ECO:0000313" key="10">
    <source>
        <dbReference type="Proteomes" id="UP000650994"/>
    </source>
</evidence>
<dbReference type="RefSeq" id="WP_072931383.1">
    <property type="nucleotide sequence ID" value="NZ_BMFL01000011.1"/>
</dbReference>
<organism evidence="8 9">
    <name type="scientific">Chishuiella changwenlii</name>
    <dbReference type="NCBI Taxonomy" id="1434701"/>
    <lineage>
        <taxon>Bacteria</taxon>
        <taxon>Pseudomonadati</taxon>
        <taxon>Bacteroidota</taxon>
        <taxon>Flavobacteriia</taxon>
        <taxon>Flavobacteriales</taxon>
        <taxon>Weeksellaceae</taxon>
        <taxon>Chishuiella</taxon>
    </lineage>
</organism>
<reference evidence="8" key="2">
    <citation type="submission" date="2016-11" db="EMBL/GenBank/DDBJ databases">
        <authorList>
            <person name="Jaros S."/>
            <person name="Januszkiewicz K."/>
            <person name="Wedrychowicz H."/>
        </authorList>
    </citation>
    <scope>NUCLEOTIDE SEQUENCE [LARGE SCALE GENOMIC DNA]</scope>
    <source>
        <strain evidence="8">DSM 27989</strain>
    </source>
</reference>
<keyword evidence="4" id="KW-0479">Metal-binding</keyword>
<dbReference type="EMBL" id="BMFL01000011">
    <property type="protein sequence ID" value="GGF01100.1"/>
    <property type="molecule type" value="Genomic_DNA"/>
</dbReference>
<evidence type="ECO:0000313" key="8">
    <source>
        <dbReference type="EMBL" id="SHL06156.1"/>
    </source>
</evidence>
<reference evidence="9" key="3">
    <citation type="submission" date="2016-11" db="EMBL/GenBank/DDBJ databases">
        <authorList>
            <person name="Varghese N."/>
            <person name="Submissions S."/>
        </authorList>
    </citation>
    <scope>NUCLEOTIDE SEQUENCE [LARGE SCALE GENOMIC DNA]</scope>
    <source>
        <strain evidence="9">DSM 27989</strain>
    </source>
</reference>
<dbReference type="InterPro" id="IPR033749">
    <property type="entry name" value="Polyprenyl_synt_CS"/>
</dbReference>
<reference evidence="7" key="5">
    <citation type="submission" date="2024-05" db="EMBL/GenBank/DDBJ databases">
        <authorList>
            <person name="Sun Q."/>
            <person name="Zhou Y."/>
        </authorList>
    </citation>
    <scope>NUCLEOTIDE SEQUENCE</scope>
    <source>
        <strain evidence="7">CGMCC 1.12707</strain>
    </source>
</reference>
<dbReference type="Proteomes" id="UP000184120">
    <property type="component" value="Unassembled WGS sequence"/>
</dbReference>
<dbReference type="PANTHER" id="PTHR12001">
    <property type="entry name" value="GERANYLGERANYL PYROPHOSPHATE SYNTHASE"/>
    <property type="match status" value="1"/>
</dbReference>
<dbReference type="CDD" id="cd00685">
    <property type="entry name" value="Trans_IPPS_HT"/>
    <property type="match status" value="1"/>
</dbReference>
<dbReference type="STRING" id="1434701.SAMN05443634_105271"/>
<keyword evidence="3 6" id="KW-0808">Transferase</keyword>
<dbReference type="GO" id="GO:0004659">
    <property type="term" value="F:prenyltransferase activity"/>
    <property type="evidence" value="ECO:0007669"/>
    <property type="project" value="InterPro"/>
</dbReference>
<dbReference type="InterPro" id="IPR008949">
    <property type="entry name" value="Isoprenoid_synthase_dom_sf"/>
</dbReference>
<dbReference type="SFLD" id="SFLDG01017">
    <property type="entry name" value="Polyprenyl_Transferase_Like"/>
    <property type="match status" value="1"/>
</dbReference>
<keyword evidence="5" id="KW-0460">Magnesium</keyword>
<evidence type="ECO:0000313" key="9">
    <source>
        <dbReference type="Proteomes" id="UP000184120"/>
    </source>
</evidence>
<name>A0A1M6XJT6_9FLAO</name>
<evidence type="ECO:0000256" key="3">
    <source>
        <dbReference type="ARBA" id="ARBA00022679"/>
    </source>
</evidence>